<sequence length="225" mass="25334">MEHQQKRTKKEEEEREINELLYSIMDGYSDKVIAPLSQFSALMKEAAGVVEAKGSSSKKRCRPKEANEEVTESLKKEREKRDKMAENYDLLLSMVPNLFPKATRENIVGETIAYIQSLEKEIKRLEELKNSSESKVAEGYSISNRNSSINVTVSSNLAFFGIQSLVRPRLVTDIFMVFHKHKAEVLAANVAVNDQRQITVTVTAAVANGNGDSTIEKIKRDILIL</sequence>
<dbReference type="GeneID" id="111306818"/>
<reference evidence="9" key="1">
    <citation type="submission" date="2025-08" db="UniProtKB">
        <authorList>
            <consortium name="RefSeq"/>
        </authorList>
    </citation>
    <scope>IDENTIFICATION</scope>
    <source>
        <tissue evidence="9">Fruit stalk</tissue>
    </source>
</reference>
<dbReference type="RefSeq" id="XP_022760498.1">
    <property type="nucleotide sequence ID" value="XM_022904763.1"/>
</dbReference>
<dbReference type="GO" id="GO:0003700">
    <property type="term" value="F:DNA-binding transcription factor activity"/>
    <property type="evidence" value="ECO:0007669"/>
    <property type="project" value="InterPro"/>
</dbReference>
<evidence type="ECO:0000313" key="9">
    <source>
        <dbReference type="RefSeq" id="XP_022760498.1"/>
    </source>
</evidence>
<dbReference type="CDD" id="cd11393">
    <property type="entry name" value="bHLH_AtbHLH_like"/>
    <property type="match status" value="1"/>
</dbReference>
<dbReference type="GO" id="GO:0005634">
    <property type="term" value="C:nucleus"/>
    <property type="evidence" value="ECO:0007669"/>
    <property type="project" value="UniProtKB-SubCell"/>
</dbReference>
<comment type="subcellular location">
    <subcellularLocation>
        <location evidence="1">Nucleus</location>
    </subcellularLocation>
</comment>
<feature type="compositionally biased region" description="Basic and acidic residues" evidence="6">
    <location>
        <begin position="63"/>
        <end position="79"/>
    </location>
</feature>
<keyword evidence="8" id="KW-1185">Reference proteome</keyword>
<protein>
    <submittedName>
        <fullName evidence="9">Transcription factor bHLH13-like</fullName>
    </submittedName>
</protein>
<dbReference type="InterPro" id="IPR044278">
    <property type="entry name" value="BHLH95-like"/>
</dbReference>
<organism evidence="8 9">
    <name type="scientific">Durio zibethinus</name>
    <name type="common">Durian</name>
    <dbReference type="NCBI Taxonomy" id="66656"/>
    <lineage>
        <taxon>Eukaryota</taxon>
        <taxon>Viridiplantae</taxon>
        <taxon>Streptophyta</taxon>
        <taxon>Embryophyta</taxon>
        <taxon>Tracheophyta</taxon>
        <taxon>Spermatophyta</taxon>
        <taxon>Magnoliopsida</taxon>
        <taxon>eudicotyledons</taxon>
        <taxon>Gunneridae</taxon>
        <taxon>Pentapetalae</taxon>
        <taxon>rosids</taxon>
        <taxon>malvids</taxon>
        <taxon>Malvales</taxon>
        <taxon>Malvaceae</taxon>
        <taxon>Helicteroideae</taxon>
        <taxon>Durio</taxon>
    </lineage>
</organism>
<dbReference type="InterPro" id="IPR036638">
    <property type="entry name" value="HLH_DNA-bd_sf"/>
</dbReference>
<dbReference type="AlphaFoldDB" id="A0A6P6A6B3"/>
<evidence type="ECO:0000313" key="8">
    <source>
        <dbReference type="Proteomes" id="UP000515121"/>
    </source>
</evidence>
<dbReference type="InterPro" id="IPR011598">
    <property type="entry name" value="bHLH_dom"/>
</dbReference>
<evidence type="ECO:0000256" key="6">
    <source>
        <dbReference type="SAM" id="MobiDB-lite"/>
    </source>
</evidence>
<evidence type="ECO:0000256" key="1">
    <source>
        <dbReference type="ARBA" id="ARBA00004123"/>
    </source>
</evidence>
<dbReference type="InterPro" id="IPR045239">
    <property type="entry name" value="bHLH95_bHLH"/>
</dbReference>
<dbReference type="GO" id="GO:0046983">
    <property type="term" value="F:protein dimerization activity"/>
    <property type="evidence" value="ECO:0007669"/>
    <property type="project" value="InterPro"/>
</dbReference>
<dbReference type="PANTHER" id="PTHR46772:SF6">
    <property type="entry name" value="BHLH DOMAIN-CONTAINING PROTEIN"/>
    <property type="match status" value="1"/>
</dbReference>
<dbReference type="GO" id="GO:0009960">
    <property type="term" value="P:endosperm development"/>
    <property type="evidence" value="ECO:0007669"/>
    <property type="project" value="InterPro"/>
</dbReference>
<evidence type="ECO:0000256" key="2">
    <source>
        <dbReference type="ARBA" id="ARBA00023015"/>
    </source>
</evidence>
<keyword evidence="3" id="KW-0238">DNA-binding</keyword>
<proteinExistence type="predicted"/>
<keyword evidence="2" id="KW-0805">Transcription regulation</keyword>
<evidence type="ECO:0000259" key="7">
    <source>
        <dbReference type="PROSITE" id="PS50888"/>
    </source>
</evidence>
<accession>A0A6P6A6B3</accession>
<keyword evidence="5" id="KW-0539">Nucleus</keyword>
<feature type="domain" description="BHLH" evidence="7">
    <location>
        <begin position="68"/>
        <end position="118"/>
    </location>
</feature>
<dbReference type="SUPFAM" id="SSF47459">
    <property type="entry name" value="HLH, helix-loop-helix DNA-binding domain"/>
    <property type="match status" value="1"/>
</dbReference>
<dbReference type="PANTHER" id="PTHR46772">
    <property type="entry name" value="BHLH DOMAIN-CONTAINING PROTEIN"/>
    <property type="match status" value="1"/>
</dbReference>
<keyword evidence="4" id="KW-0804">Transcription</keyword>
<dbReference type="KEGG" id="dzi:111306818"/>
<dbReference type="GO" id="GO:0003677">
    <property type="term" value="F:DNA binding"/>
    <property type="evidence" value="ECO:0007669"/>
    <property type="project" value="UniProtKB-KW"/>
</dbReference>
<evidence type="ECO:0000256" key="5">
    <source>
        <dbReference type="ARBA" id="ARBA00023242"/>
    </source>
</evidence>
<evidence type="ECO:0000256" key="3">
    <source>
        <dbReference type="ARBA" id="ARBA00023125"/>
    </source>
</evidence>
<dbReference type="Gene3D" id="4.10.280.10">
    <property type="entry name" value="Helix-loop-helix DNA-binding domain"/>
    <property type="match status" value="1"/>
</dbReference>
<dbReference type="Proteomes" id="UP000515121">
    <property type="component" value="Unplaced"/>
</dbReference>
<dbReference type="PROSITE" id="PS50888">
    <property type="entry name" value="BHLH"/>
    <property type="match status" value="1"/>
</dbReference>
<name>A0A6P6A6B3_DURZI</name>
<feature type="region of interest" description="Disordered" evidence="6">
    <location>
        <begin position="52"/>
        <end position="79"/>
    </location>
</feature>
<gene>
    <name evidence="9" type="primary">LOC111306818</name>
</gene>
<evidence type="ECO:0000256" key="4">
    <source>
        <dbReference type="ARBA" id="ARBA00023163"/>
    </source>
</evidence>
<dbReference type="OrthoDB" id="1927122at2759"/>